<organism evidence="8">
    <name type="scientific">marine metagenome</name>
    <dbReference type="NCBI Taxonomy" id="408172"/>
    <lineage>
        <taxon>unclassified sequences</taxon>
        <taxon>metagenomes</taxon>
        <taxon>ecological metagenomes</taxon>
    </lineage>
</organism>
<accession>A0A381ZKI5</accession>
<keyword evidence="5" id="KW-0067">ATP-binding</keyword>
<dbReference type="InterPro" id="IPR027417">
    <property type="entry name" value="P-loop_NTPase"/>
</dbReference>
<evidence type="ECO:0000313" key="8">
    <source>
        <dbReference type="EMBL" id="SVA89806.1"/>
    </source>
</evidence>
<name>A0A381ZKI5_9ZZZZ</name>
<dbReference type="GO" id="GO:0016887">
    <property type="term" value="F:ATP hydrolysis activity"/>
    <property type="evidence" value="ECO:0007669"/>
    <property type="project" value="InterPro"/>
</dbReference>
<sequence length="437" mass="49145">MNNLVQIKNLSVGFQSHNKKSNVVKSISFEIPKGKTVALVGESGSGKTVTALSILKLLPYPAAFHDSGEIVYNNFNLLKLKQNEIQKIRGKNISAIFQEPMSSLNPLHTIEKQVNEILMIHSSISYTEATTKTKKLLSQVGLENISERIKAYPHELSGGQRQRVMIAMSIANNPDLLIADEPTTALDVTVQSQILDLIQNIQQQMGMSILFISHDLAVVKKIADYVCIMKDGEIVEKNSTENIFSNPQHSYTKELITSQTKKKVFENHSDNSILQINELKVWYPITKGILRRTIDYVKAIDSLNFNLKTKQTLGIVGESGSGKTSLVLAILKLISSKGNIIFDNQNLNNIGKNKMKNLRKEIQIVFQDPFSSLSPRMTIEQIVSEGLEIHQKKLSKDEKKDKIKKIIKEVGLDYEDIHQRFPHEFSGGQRQRIAIAR</sequence>
<dbReference type="CDD" id="cd03257">
    <property type="entry name" value="ABC_NikE_OppD_transporters"/>
    <property type="match status" value="1"/>
</dbReference>
<reference evidence="8" key="1">
    <citation type="submission" date="2018-05" db="EMBL/GenBank/DDBJ databases">
        <authorList>
            <person name="Lanie J.A."/>
            <person name="Ng W.-L."/>
            <person name="Kazmierczak K.M."/>
            <person name="Andrzejewski T.M."/>
            <person name="Davidsen T.M."/>
            <person name="Wayne K.J."/>
            <person name="Tettelin H."/>
            <person name="Glass J.I."/>
            <person name="Rusch D."/>
            <person name="Podicherti R."/>
            <person name="Tsui H.-C.T."/>
            <person name="Winkler M.E."/>
        </authorList>
    </citation>
    <scope>NUCLEOTIDE SEQUENCE</scope>
</reference>
<dbReference type="FunFam" id="3.40.50.300:FF:000016">
    <property type="entry name" value="Oligopeptide ABC transporter ATP-binding component"/>
    <property type="match status" value="1"/>
</dbReference>
<evidence type="ECO:0000256" key="4">
    <source>
        <dbReference type="ARBA" id="ARBA00022741"/>
    </source>
</evidence>
<evidence type="ECO:0000256" key="6">
    <source>
        <dbReference type="ARBA" id="ARBA00023136"/>
    </source>
</evidence>
<evidence type="ECO:0000256" key="2">
    <source>
        <dbReference type="ARBA" id="ARBA00022448"/>
    </source>
</evidence>
<dbReference type="SMART" id="SM00382">
    <property type="entry name" value="AAA"/>
    <property type="match status" value="2"/>
</dbReference>
<dbReference type="InterPro" id="IPR003593">
    <property type="entry name" value="AAA+_ATPase"/>
</dbReference>
<comment type="subcellular location">
    <subcellularLocation>
        <location evidence="1">Cell membrane</location>
        <topology evidence="1">Peripheral membrane protein</topology>
    </subcellularLocation>
</comment>
<keyword evidence="4" id="KW-0547">Nucleotide-binding</keyword>
<dbReference type="PROSITE" id="PS50893">
    <property type="entry name" value="ABC_TRANSPORTER_2"/>
    <property type="match status" value="1"/>
</dbReference>
<dbReference type="InterPro" id="IPR050388">
    <property type="entry name" value="ABC_Ni/Peptide_Import"/>
</dbReference>
<keyword evidence="6" id="KW-0472">Membrane</keyword>
<evidence type="ECO:0000256" key="5">
    <source>
        <dbReference type="ARBA" id="ARBA00022840"/>
    </source>
</evidence>
<dbReference type="GO" id="GO:0005886">
    <property type="term" value="C:plasma membrane"/>
    <property type="evidence" value="ECO:0007669"/>
    <property type="project" value="UniProtKB-SubCell"/>
</dbReference>
<feature type="non-terminal residue" evidence="8">
    <location>
        <position position="437"/>
    </location>
</feature>
<dbReference type="Pfam" id="PF00005">
    <property type="entry name" value="ABC_tran"/>
    <property type="match status" value="2"/>
</dbReference>
<dbReference type="SUPFAM" id="SSF52540">
    <property type="entry name" value="P-loop containing nucleoside triphosphate hydrolases"/>
    <property type="match status" value="2"/>
</dbReference>
<dbReference type="PROSITE" id="PS00211">
    <property type="entry name" value="ABC_TRANSPORTER_1"/>
    <property type="match status" value="1"/>
</dbReference>
<evidence type="ECO:0000256" key="1">
    <source>
        <dbReference type="ARBA" id="ARBA00004202"/>
    </source>
</evidence>
<feature type="domain" description="ABC transporter" evidence="7">
    <location>
        <begin position="5"/>
        <end position="256"/>
    </location>
</feature>
<dbReference type="EMBL" id="UINC01021700">
    <property type="protein sequence ID" value="SVA89806.1"/>
    <property type="molecule type" value="Genomic_DNA"/>
</dbReference>
<dbReference type="GO" id="GO:0005524">
    <property type="term" value="F:ATP binding"/>
    <property type="evidence" value="ECO:0007669"/>
    <property type="project" value="UniProtKB-KW"/>
</dbReference>
<keyword evidence="2" id="KW-0813">Transport</keyword>
<dbReference type="PANTHER" id="PTHR43297">
    <property type="entry name" value="OLIGOPEPTIDE TRANSPORT ATP-BINDING PROTEIN APPD"/>
    <property type="match status" value="1"/>
</dbReference>
<dbReference type="InterPro" id="IPR003439">
    <property type="entry name" value="ABC_transporter-like_ATP-bd"/>
</dbReference>
<gene>
    <name evidence="8" type="ORF">METZ01_LOCUS142660</name>
</gene>
<dbReference type="Gene3D" id="3.40.50.300">
    <property type="entry name" value="P-loop containing nucleotide triphosphate hydrolases"/>
    <property type="match status" value="2"/>
</dbReference>
<proteinExistence type="predicted"/>
<dbReference type="AlphaFoldDB" id="A0A381ZKI5"/>
<evidence type="ECO:0000256" key="3">
    <source>
        <dbReference type="ARBA" id="ARBA00022475"/>
    </source>
</evidence>
<keyword evidence="3" id="KW-1003">Cell membrane</keyword>
<protein>
    <recommendedName>
        <fullName evidence="7">ABC transporter domain-containing protein</fullName>
    </recommendedName>
</protein>
<dbReference type="InterPro" id="IPR017871">
    <property type="entry name" value="ABC_transporter-like_CS"/>
</dbReference>
<dbReference type="PANTHER" id="PTHR43297:SF2">
    <property type="entry name" value="DIPEPTIDE TRANSPORT ATP-BINDING PROTEIN DPPD"/>
    <property type="match status" value="1"/>
</dbReference>
<evidence type="ECO:0000259" key="7">
    <source>
        <dbReference type="PROSITE" id="PS50893"/>
    </source>
</evidence>